<evidence type="ECO:0000313" key="2">
    <source>
        <dbReference type="Proteomes" id="UP001239994"/>
    </source>
</evidence>
<organism evidence="1 2">
    <name type="scientific">Electrophorus voltai</name>
    <dbReference type="NCBI Taxonomy" id="2609070"/>
    <lineage>
        <taxon>Eukaryota</taxon>
        <taxon>Metazoa</taxon>
        <taxon>Chordata</taxon>
        <taxon>Craniata</taxon>
        <taxon>Vertebrata</taxon>
        <taxon>Euteleostomi</taxon>
        <taxon>Actinopterygii</taxon>
        <taxon>Neopterygii</taxon>
        <taxon>Teleostei</taxon>
        <taxon>Ostariophysi</taxon>
        <taxon>Gymnotiformes</taxon>
        <taxon>Gymnotoidei</taxon>
        <taxon>Gymnotidae</taxon>
        <taxon>Electrophorus</taxon>
    </lineage>
</organism>
<gene>
    <name evidence="1" type="ORF">P4O66_013189</name>
</gene>
<dbReference type="EMBL" id="JAROKS010000020">
    <property type="protein sequence ID" value="KAK1791933.1"/>
    <property type="molecule type" value="Genomic_DNA"/>
</dbReference>
<keyword evidence="2" id="KW-1185">Reference proteome</keyword>
<sequence length="68" mass="7010">TQDGQLKAVYATGAAGDTFWSCRDTVGAAGTRVPVLIERPGAALPLCGSLQSGRRCADPKSYLAGISR</sequence>
<feature type="non-terminal residue" evidence="1">
    <location>
        <position position="68"/>
    </location>
</feature>
<dbReference type="Proteomes" id="UP001239994">
    <property type="component" value="Unassembled WGS sequence"/>
</dbReference>
<accession>A0AAD8Z5Y1</accession>
<name>A0AAD8Z5Y1_9TELE</name>
<reference evidence="1" key="1">
    <citation type="submission" date="2023-03" db="EMBL/GenBank/DDBJ databases">
        <title>Electrophorus voltai genome.</title>
        <authorList>
            <person name="Bian C."/>
        </authorList>
    </citation>
    <scope>NUCLEOTIDE SEQUENCE</scope>
    <source>
        <strain evidence="1">CB-2022</strain>
        <tissue evidence="1">Muscle</tissue>
    </source>
</reference>
<evidence type="ECO:0000313" key="1">
    <source>
        <dbReference type="EMBL" id="KAK1791933.1"/>
    </source>
</evidence>
<proteinExistence type="predicted"/>
<protein>
    <submittedName>
        <fullName evidence="1">Uncharacterized protein</fullName>
    </submittedName>
</protein>
<comment type="caution">
    <text evidence="1">The sequence shown here is derived from an EMBL/GenBank/DDBJ whole genome shotgun (WGS) entry which is preliminary data.</text>
</comment>
<dbReference type="AlphaFoldDB" id="A0AAD8Z5Y1"/>